<dbReference type="OrthoDB" id="5407645at2759"/>
<evidence type="ECO:0000313" key="3">
    <source>
        <dbReference type="Proteomes" id="UP000016932"/>
    </source>
</evidence>
<organism evidence="2 3">
    <name type="scientific">Pseudocercospora fijiensis (strain CIRAD86)</name>
    <name type="common">Black leaf streak disease fungus</name>
    <name type="synonym">Mycosphaerella fijiensis</name>
    <dbReference type="NCBI Taxonomy" id="383855"/>
    <lineage>
        <taxon>Eukaryota</taxon>
        <taxon>Fungi</taxon>
        <taxon>Dikarya</taxon>
        <taxon>Ascomycota</taxon>
        <taxon>Pezizomycotina</taxon>
        <taxon>Dothideomycetes</taxon>
        <taxon>Dothideomycetidae</taxon>
        <taxon>Mycosphaerellales</taxon>
        <taxon>Mycosphaerellaceae</taxon>
        <taxon>Pseudocercospora</taxon>
    </lineage>
</organism>
<keyword evidence="3" id="KW-1185">Reference proteome</keyword>
<gene>
    <name evidence="2" type="ORF">MYCFIDRAFT_175788</name>
</gene>
<dbReference type="AlphaFoldDB" id="M3AYM0"/>
<feature type="compositionally biased region" description="Basic residues" evidence="1">
    <location>
        <begin position="178"/>
        <end position="208"/>
    </location>
</feature>
<dbReference type="Proteomes" id="UP000016932">
    <property type="component" value="Unassembled WGS sequence"/>
</dbReference>
<dbReference type="RefSeq" id="XP_007927650.1">
    <property type="nucleotide sequence ID" value="XM_007929459.1"/>
</dbReference>
<dbReference type="GeneID" id="19333438"/>
<feature type="region of interest" description="Disordered" evidence="1">
    <location>
        <begin position="411"/>
        <end position="431"/>
    </location>
</feature>
<feature type="region of interest" description="Disordered" evidence="1">
    <location>
        <begin position="92"/>
        <end position="119"/>
    </location>
</feature>
<dbReference type="KEGG" id="pfj:MYCFIDRAFT_175788"/>
<dbReference type="eggNOG" id="ENOG502RKUB">
    <property type="taxonomic scope" value="Eukaryota"/>
</dbReference>
<dbReference type="HOGENOM" id="CLU_636355_0_0_1"/>
<evidence type="ECO:0000256" key="1">
    <source>
        <dbReference type="SAM" id="MobiDB-lite"/>
    </source>
</evidence>
<dbReference type="EMBL" id="KB446559">
    <property type="protein sequence ID" value="EME82248.1"/>
    <property type="molecule type" value="Genomic_DNA"/>
</dbReference>
<dbReference type="VEuPathDB" id="FungiDB:MYCFIDRAFT_175788"/>
<reference evidence="2 3" key="1">
    <citation type="journal article" date="2012" name="PLoS Pathog.">
        <title>Diverse lifestyles and strategies of plant pathogenesis encoded in the genomes of eighteen Dothideomycetes fungi.</title>
        <authorList>
            <person name="Ohm R.A."/>
            <person name="Feau N."/>
            <person name="Henrissat B."/>
            <person name="Schoch C.L."/>
            <person name="Horwitz B.A."/>
            <person name="Barry K.W."/>
            <person name="Condon B.J."/>
            <person name="Copeland A.C."/>
            <person name="Dhillon B."/>
            <person name="Glaser F."/>
            <person name="Hesse C.N."/>
            <person name="Kosti I."/>
            <person name="LaButti K."/>
            <person name="Lindquist E.A."/>
            <person name="Lucas S."/>
            <person name="Salamov A.A."/>
            <person name="Bradshaw R.E."/>
            <person name="Ciuffetti L."/>
            <person name="Hamelin R.C."/>
            <person name="Kema G.H.J."/>
            <person name="Lawrence C."/>
            <person name="Scott J.A."/>
            <person name="Spatafora J.W."/>
            <person name="Turgeon B.G."/>
            <person name="de Wit P.J.G.M."/>
            <person name="Zhong S."/>
            <person name="Goodwin S.B."/>
            <person name="Grigoriev I.V."/>
        </authorList>
    </citation>
    <scope>NUCLEOTIDE SEQUENCE [LARGE SCALE GENOMIC DNA]</scope>
    <source>
        <strain evidence="2 3">CIRAD86</strain>
    </source>
</reference>
<sequence length="431" mass="48193">MEFRVPDSDTLGYSGIASRNTKCHILHSQTPAIFTNETKHICQVISRASSTTGDIICLVAPIRKFYGNTESHSVHATLHSILADMDRANPMWPGYSPGPKERTPSPRSRPPSLNYAGLMERPRRESGYIPYQNALYYRDRDDSDRWRASHTRSSRSVGKERGMSSSRSRSRSDDGRSHHDRARRHGHSRTHSRSRSRSHGPSRSRSRPRYSPQDDPDRPKDKYTLKKAAKCAALGAALEAFRARNEPGPWMGRKGKRMALAAASGVAVGSVRQGSMSAAGWLPYAEALCTGFFAVEWYKKIGRDTHHEENALKEQEHLRVNDLKDLIQVQSCDRLIPGSSPSIEGRLESPVELRSGRKARLYTASLPGVASALHQRRFSPPGMRVLGLGNSSMLAWHSLKLHKLSVERGKGGQQCAKSPKSVHWAHRQLRN</sequence>
<name>M3AYM0_PSEFD</name>
<feature type="region of interest" description="Disordered" evidence="1">
    <location>
        <begin position="143"/>
        <end position="221"/>
    </location>
</feature>
<protein>
    <submittedName>
        <fullName evidence="2">Uncharacterized protein</fullName>
    </submittedName>
</protein>
<proteinExistence type="predicted"/>
<accession>M3AYM0</accession>
<evidence type="ECO:0000313" key="2">
    <source>
        <dbReference type="EMBL" id="EME82248.1"/>
    </source>
</evidence>